<evidence type="ECO:0000256" key="7">
    <source>
        <dbReference type="SAM" id="MobiDB-lite"/>
    </source>
</evidence>
<evidence type="ECO:0000313" key="9">
    <source>
        <dbReference type="Proteomes" id="UP001202479"/>
    </source>
</evidence>
<dbReference type="RefSeq" id="XP_049180446.1">
    <property type="nucleotide sequence ID" value="XM_049323701.1"/>
</dbReference>
<dbReference type="CDD" id="cd00866">
    <property type="entry name" value="PEBP_euk"/>
    <property type="match status" value="1"/>
</dbReference>
<proteinExistence type="inferred from homology"/>
<feature type="region of interest" description="Disordered" evidence="7">
    <location>
        <begin position="1"/>
        <end position="26"/>
    </location>
</feature>
<gene>
    <name evidence="8" type="ORF">KGF56_002469</name>
</gene>
<evidence type="ECO:0000256" key="5">
    <source>
        <dbReference type="ARBA" id="ARBA00039444"/>
    </source>
</evidence>
<comment type="similarity">
    <text evidence="4">Belongs to the phosphatidylethanolamine-binding protein family. Mitochondrion-specific ribosomal protein mL38 subfamily.</text>
</comment>
<dbReference type="InterPro" id="IPR008914">
    <property type="entry name" value="PEBP"/>
</dbReference>
<dbReference type="AlphaFoldDB" id="A0AAI9SY31"/>
<feature type="compositionally biased region" description="Polar residues" evidence="7">
    <location>
        <begin position="7"/>
        <end position="22"/>
    </location>
</feature>
<comment type="function">
    <text evidence="3">Component of the mitochondrial ribosome (mitoribosome), a dedicated translation machinery responsible for the synthesis of mitochondrial genome-encoded proteins, including at least some of the essential transmembrane subunits of the mitochondrial respiratory chain. The mitoribosomes are attached to the mitochondrial inner membrane and translation products are cotranslationally integrated into the membrane.</text>
</comment>
<dbReference type="PANTHER" id="PTHR11362:SF82">
    <property type="entry name" value="PHOSPHATIDYLETHANOLAMINE-BINDING PROTEIN 4"/>
    <property type="match status" value="1"/>
</dbReference>
<dbReference type="FunFam" id="3.90.280.10:FF:000004">
    <property type="entry name" value="Mitochondrial large ribosomal subunit YmL35"/>
    <property type="match status" value="1"/>
</dbReference>
<evidence type="ECO:0000256" key="1">
    <source>
        <dbReference type="ARBA" id="ARBA00004173"/>
    </source>
</evidence>
<keyword evidence="2" id="KW-0496">Mitochondrion</keyword>
<dbReference type="SUPFAM" id="SSF49777">
    <property type="entry name" value="PEBP-like"/>
    <property type="match status" value="1"/>
</dbReference>
<accession>A0AAI9SY31</accession>
<reference evidence="8" key="1">
    <citation type="journal article" date="2022" name="DNA Res.">
        <title>Genome analysis of five recently described species of the CUG-Ser clade uncovers Candida theae as a new hybrid lineage with pathogenic potential in the Candida parapsilosis species complex.</title>
        <authorList>
            <person name="Mixao V."/>
            <person name="Del Olmo V."/>
            <person name="Hegedusova E."/>
            <person name="Saus E."/>
            <person name="Pryszcz L."/>
            <person name="Cillingova A."/>
            <person name="Nosek J."/>
            <person name="Gabaldon T."/>
        </authorList>
    </citation>
    <scope>NUCLEOTIDE SEQUENCE</scope>
    <source>
        <strain evidence="8">CBS 10844</strain>
    </source>
</reference>
<name>A0AAI9SY31_9ASCO</name>
<dbReference type="InterPro" id="IPR036610">
    <property type="entry name" value="PEBP-like_sf"/>
</dbReference>
<dbReference type="EMBL" id="JAHUZD010000088">
    <property type="protein sequence ID" value="KAI3404701.1"/>
    <property type="molecule type" value="Genomic_DNA"/>
</dbReference>
<comment type="caution">
    <text evidence="8">The sequence shown here is derived from an EMBL/GenBank/DDBJ whole genome shotgun (WGS) entry which is preliminary data.</text>
</comment>
<dbReference type="PANTHER" id="PTHR11362">
    <property type="entry name" value="PHOSPHATIDYLETHANOLAMINE-BINDING PROTEIN"/>
    <property type="match status" value="1"/>
</dbReference>
<evidence type="ECO:0000256" key="6">
    <source>
        <dbReference type="SAM" id="Coils"/>
    </source>
</evidence>
<evidence type="ECO:0000256" key="4">
    <source>
        <dbReference type="ARBA" id="ARBA00038016"/>
    </source>
</evidence>
<feature type="coiled-coil region" evidence="6">
    <location>
        <begin position="83"/>
        <end position="124"/>
    </location>
</feature>
<dbReference type="GO" id="GO:0005739">
    <property type="term" value="C:mitochondrion"/>
    <property type="evidence" value="ECO:0007669"/>
    <property type="project" value="UniProtKB-SubCell"/>
</dbReference>
<dbReference type="Gene3D" id="1.20.58.1180">
    <property type="match status" value="1"/>
</dbReference>
<organism evidence="8 9">
    <name type="scientific">Candida oxycetoniae</name>
    <dbReference type="NCBI Taxonomy" id="497107"/>
    <lineage>
        <taxon>Eukaryota</taxon>
        <taxon>Fungi</taxon>
        <taxon>Dikarya</taxon>
        <taxon>Ascomycota</taxon>
        <taxon>Saccharomycotina</taxon>
        <taxon>Pichiomycetes</taxon>
        <taxon>Debaryomycetaceae</taxon>
        <taxon>Candida/Lodderomyces clade</taxon>
        <taxon>Candida</taxon>
    </lineage>
</organism>
<dbReference type="Gene3D" id="3.90.280.10">
    <property type="entry name" value="PEBP-like"/>
    <property type="match status" value="1"/>
</dbReference>
<comment type="subcellular location">
    <subcellularLocation>
        <location evidence="1">Mitochondrion</location>
    </subcellularLocation>
</comment>
<dbReference type="Pfam" id="PF01161">
    <property type="entry name" value="PBP"/>
    <property type="match status" value="1"/>
</dbReference>
<evidence type="ECO:0000313" key="8">
    <source>
        <dbReference type="EMBL" id="KAI3404701.1"/>
    </source>
</evidence>
<keyword evidence="6" id="KW-0175">Coiled coil</keyword>
<evidence type="ECO:0000256" key="3">
    <source>
        <dbReference type="ARBA" id="ARBA00037226"/>
    </source>
</evidence>
<protein>
    <recommendedName>
        <fullName evidence="5">Large ribosomal subunit protein mL38</fullName>
    </recommendedName>
</protein>
<dbReference type="InterPro" id="IPR035810">
    <property type="entry name" value="PEBP_euk"/>
</dbReference>
<evidence type="ECO:0000256" key="2">
    <source>
        <dbReference type="ARBA" id="ARBA00023128"/>
    </source>
</evidence>
<dbReference type="Proteomes" id="UP001202479">
    <property type="component" value="Unassembled WGS sequence"/>
</dbReference>
<keyword evidence="9" id="KW-1185">Reference proteome</keyword>
<sequence>MYRRTAIATSRRISSRKQSTSAGGIWSNFKDRSTSLQLKNESIKQGLFQKLDPNKGPASLPTYEQRLEYHSPLEIDETFSMAYKVLEEEAESKYESIRALQKQINESNQKEEDIQSLKDQLDKELVSAEINNPEVLYNVEFNDAEKIDKSQPVYRHLLKQKWESYDLMLLMQRLEQFHVIPDTLPTLVPKADVKIKFTHNTNPEFNHWVEPGQFLPASVVSQPPTIRIQEFDRVEGENNFYSVLLVNPDTPNLDTNSYITTLHYGLYNVPLNNVDNTIDVSKLIKIGPKITFKEYLPLTPEKNAPSQRACLWVFRQSGKIDKNNIVDNYEKDFDIRAFAEEKGLTAVGAHVWRQKYDRSVPAVRKQYGLGQGRVYYKERTHDPVNL</sequence>
<dbReference type="GeneID" id="73380086"/>